<dbReference type="Proteomes" id="UP000003245">
    <property type="component" value="Unassembled WGS sequence"/>
</dbReference>
<evidence type="ECO:0000313" key="2">
    <source>
        <dbReference type="EMBL" id="EID20133.1"/>
    </source>
</evidence>
<sequence length="47" mass="5105">MALSNTEVGSFLPSSSLFFQMATPKAMVVIIFLAILASTLMAWIARK</sequence>
<evidence type="ECO:0000313" key="3">
    <source>
        <dbReference type="Proteomes" id="UP000003245"/>
    </source>
</evidence>
<keyword evidence="1" id="KW-1133">Transmembrane helix</keyword>
<evidence type="ECO:0000256" key="1">
    <source>
        <dbReference type="SAM" id="Phobius"/>
    </source>
</evidence>
<proteinExistence type="predicted"/>
<protein>
    <submittedName>
        <fullName evidence="2">Uncharacterized protein</fullName>
    </submittedName>
</protein>
<dbReference type="EMBL" id="AICP01000057">
    <property type="protein sequence ID" value="EID20133.1"/>
    <property type="molecule type" value="Genomic_DNA"/>
</dbReference>
<dbReference type="PATRIC" id="fig|1095729.3.peg.1879"/>
<accession>I0S9T0</accession>
<keyword evidence="1" id="KW-0812">Transmembrane</keyword>
<gene>
    <name evidence="2" type="ORF">HMPREF1043_1888</name>
</gene>
<comment type="caution">
    <text evidence="2">The sequence shown here is derived from an EMBL/GenBank/DDBJ whole genome shotgun (WGS) entry which is preliminary data.</text>
</comment>
<organism evidence="2 3">
    <name type="scientific">Streptococcus anginosus subsp. whileyi CCUG 39159</name>
    <dbReference type="NCBI Taxonomy" id="1095729"/>
    <lineage>
        <taxon>Bacteria</taxon>
        <taxon>Bacillati</taxon>
        <taxon>Bacillota</taxon>
        <taxon>Bacilli</taxon>
        <taxon>Lactobacillales</taxon>
        <taxon>Streptococcaceae</taxon>
        <taxon>Streptococcus</taxon>
        <taxon>Streptococcus anginosus group</taxon>
    </lineage>
</organism>
<dbReference type="AlphaFoldDB" id="I0S9T0"/>
<reference evidence="2 3" key="1">
    <citation type="submission" date="2012-01" db="EMBL/GenBank/DDBJ databases">
        <authorList>
            <person name="Harkins D.M."/>
            <person name="Madupu R."/>
            <person name="Durkin A.S."/>
            <person name="Torralba M."/>
            <person name="Methe B."/>
            <person name="Sutton G.G."/>
            <person name="Nelson K.E."/>
        </authorList>
    </citation>
    <scope>NUCLEOTIDE SEQUENCE [LARGE SCALE GENOMIC DNA]</scope>
    <source>
        <strain evidence="2 3">CCUG 39159</strain>
    </source>
</reference>
<feature type="transmembrane region" description="Helical" evidence="1">
    <location>
        <begin position="26"/>
        <end position="45"/>
    </location>
</feature>
<keyword evidence="1" id="KW-0472">Membrane</keyword>
<name>I0S9T0_STRAP</name>
<keyword evidence="3" id="KW-1185">Reference proteome</keyword>